<evidence type="ECO:0000313" key="2">
    <source>
        <dbReference type="Proteomes" id="UP001152658"/>
    </source>
</evidence>
<sequence>MNIQYIFEELESATDFELFRLKSAIEKVLEDPERTNALKRKIQVGMAVEYFCTERNKAVLCTVLKVGRSRVSVREQDTGQQWSLPFYFLNLDHVETTLVSNKAVGLSKAELAIGETVGFINSKDNQEYIGQVSKLNPKRAVVLVGNTAWTVPYLMLFPVLTSEAGESKQTLLLAERG</sequence>
<reference evidence="1" key="1">
    <citation type="submission" date="2022-06" db="EMBL/GenBank/DDBJ databases">
        <authorList>
            <person name="Goudenege D."/>
            <person name="Le Roux F."/>
        </authorList>
    </citation>
    <scope>NUCLEOTIDE SEQUENCE</scope>
    <source>
        <strain evidence="1">12-063</strain>
    </source>
</reference>
<name>A0ABM9FQW0_9VIBR</name>
<evidence type="ECO:0000313" key="1">
    <source>
        <dbReference type="EMBL" id="CAH8227473.1"/>
    </source>
</evidence>
<comment type="caution">
    <text evidence="1">The sequence shown here is derived from an EMBL/GenBank/DDBJ whole genome shotgun (WGS) entry which is preliminary data.</text>
</comment>
<dbReference type="RefSeq" id="WP_168522115.1">
    <property type="nucleotide sequence ID" value="NZ_CALYLA010000019.1"/>
</dbReference>
<gene>
    <name evidence="1" type="ORF">VAE063_940388</name>
</gene>
<proteinExistence type="predicted"/>
<dbReference type="EMBL" id="CALYLK010000135">
    <property type="protein sequence ID" value="CAH8227473.1"/>
    <property type="molecule type" value="Genomic_DNA"/>
</dbReference>
<protein>
    <submittedName>
        <fullName evidence="1">Uncharacterized protein</fullName>
    </submittedName>
</protein>
<organism evidence="1 2">
    <name type="scientific">Vibrio aestuarianus</name>
    <dbReference type="NCBI Taxonomy" id="28171"/>
    <lineage>
        <taxon>Bacteria</taxon>
        <taxon>Pseudomonadati</taxon>
        <taxon>Pseudomonadota</taxon>
        <taxon>Gammaproteobacteria</taxon>
        <taxon>Vibrionales</taxon>
        <taxon>Vibrionaceae</taxon>
        <taxon>Vibrio</taxon>
    </lineage>
</organism>
<keyword evidence="2" id="KW-1185">Reference proteome</keyword>
<dbReference type="Proteomes" id="UP001152658">
    <property type="component" value="Unassembled WGS sequence"/>
</dbReference>
<accession>A0ABM9FQW0</accession>